<gene>
    <name evidence="2" type="ORF">IAB68_03580</name>
</gene>
<keyword evidence="1" id="KW-1133">Transmembrane helix</keyword>
<evidence type="ECO:0000313" key="2">
    <source>
        <dbReference type="EMBL" id="HIU40359.1"/>
    </source>
</evidence>
<name>A0A9D1LHW2_9FIRM</name>
<keyword evidence="1" id="KW-0812">Transmembrane</keyword>
<evidence type="ECO:0000256" key="1">
    <source>
        <dbReference type="SAM" id="Phobius"/>
    </source>
</evidence>
<organism evidence="2 3">
    <name type="scientific">Candidatus Aphodocola excrementigallinarum</name>
    <dbReference type="NCBI Taxonomy" id="2840670"/>
    <lineage>
        <taxon>Bacteria</taxon>
        <taxon>Bacillati</taxon>
        <taxon>Bacillota</taxon>
        <taxon>Bacilli</taxon>
        <taxon>Candidatus Aphodocola</taxon>
    </lineage>
</organism>
<comment type="caution">
    <text evidence="2">The sequence shown here is derived from an EMBL/GenBank/DDBJ whole genome shotgun (WGS) entry which is preliminary data.</text>
</comment>
<sequence>MLLYTIFPIGFIVYLPVKVLLTNNILIALIVILFTIFMVVLAFVVFNIGLKRYSSTNLMNARV</sequence>
<feature type="transmembrane region" description="Helical" evidence="1">
    <location>
        <begin position="25"/>
        <end position="50"/>
    </location>
</feature>
<dbReference type="Proteomes" id="UP000824074">
    <property type="component" value="Unassembled WGS sequence"/>
</dbReference>
<dbReference type="EMBL" id="DVMT01000036">
    <property type="protein sequence ID" value="HIU40359.1"/>
    <property type="molecule type" value="Genomic_DNA"/>
</dbReference>
<evidence type="ECO:0000313" key="3">
    <source>
        <dbReference type="Proteomes" id="UP000824074"/>
    </source>
</evidence>
<keyword evidence="1" id="KW-0472">Membrane</keyword>
<protein>
    <submittedName>
        <fullName evidence="2">Uncharacterized protein</fullName>
    </submittedName>
</protein>
<reference evidence="2" key="2">
    <citation type="journal article" date="2021" name="PeerJ">
        <title>Extensive microbial diversity within the chicken gut microbiome revealed by metagenomics and culture.</title>
        <authorList>
            <person name="Gilroy R."/>
            <person name="Ravi A."/>
            <person name="Getino M."/>
            <person name="Pursley I."/>
            <person name="Horton D.L."/>
            <person name="Alikhan N.F."/>
            <person name="Baker D."/>
            <person name="Gharbi K."/>
            <person name="Hall N."/>
            <person name="Watson M."/>
            <person name="Adriaenssens E.M."/>
            <person name="Foster-Nyarko E."/>
            <person name="Jarju S."/>
            <person name="Secka A."/>
            <person name="Antonio M."/>
            <person name="Oren A."/>
            <person name="Chaudhuri R.R."/>
            <person name="La Ragione R."/>
            <person name="Hildebrand F."/>
            <person name="Pallen M.J."/>
        </authorList>
    </citation>
    <scope>NUCLEOTIDE SEQUENCE</scope>
    <source>
        <strain evidence="2">CHK193-30670</strain>
    </source>
</reference>
<reference evidence="2" key="1">
    <citation type="submission" date="2020-10" db="EMBL/GenBank/DDBJ databases">
        <authorList>
            <person name="Gilroy R."/>
        </authorList>
    </citation>
    <scope>NUCLEOTIDE SEQUENCE</scope>
    <source>
        <strain evidence="2">CHK193-30670</strain>
    </source>
</reference>
<dbReference type="AlphaFoldDB" id="A0A9D1LHW2"/>
<proteinExistence type="predicted"/>
<accession>A0A9D1LHW2</accession>